<evidence type="ECO:0000256" key="3">
    <source>
        <dbReference type="SAM" id="MobiDB-lite"/>
    </source>
</evidence>
<dbReference type="Pfam" id="PF03808">
    <property type="entry name" value="Glyco_tran_WecG"/>
    <property type="match status" value="1"/>
</dbReference>
<dbReference type="PANTHER" id="PTHR34136">
    <property type="match status" value="1"/>
</dbReference>
<protein>
    <submittedName>
        <fullName evidence="4">Glycosyltransferase</fullName>
    </submittedName>
</protein>
<dbReference type="NCBIfam" id="TIGR00696">
    <property type="entry name" value="wecG_tagA_cpsF"/>
    <property type="match status" value="1"/>
</dbReference>
<keyword evidence="5" id="KW-1185">Reference proteome</keyword>
<name>A0ABX5SNU1_9MICO</name>
<gene>
    <name evidence="4" type="ORF">E4K62_03320</name>
</gene>
<feature type="region of interest" description="Disordered" evidence="3">
    <location>
        <begin position="1"/>
        <end position="36"/>
    </location>
</feature>
<organism evidence="4 5">
    <name type="scientific">Microbacterium wangchenii</name>
    <dbReference type="NCBI Taxonomy" id="2541726"/>
    <lineage>
        <taxon>Bacteria</taxon>
        <taxon>Bacillati</taxon>
        <taxon>Actinomycetota</taxon>
        <taxon>Actinomycetes</taxon>
        <taxon>Micrococcales</taxon>
        <taxon>Microbacteriaceae</taxon>
        <taxon>Microbacterium</taxon>
    </lineage>
</organism>
<dbReference type="Proteomes" id="UP000295748">
    <property type="component" value="Chromosome"/>
</dbReference>
<dbReference type="InterPro" id="IPR004629">
    <property type="entry name" value="WecG_TagA_CpsF"/>
</dbReference>
<reference evidence="4 5" key="1">
    <citation type="submission" date="2019-03" db="EMBL/GenBank/DDBJ databases">
        <authorList>
            <person name="Dong K."/>
        </authorList>
    </citation>
    <scope>NUCLEOTIDE SEQUENCE [LARGE SCALE GENOMIC DNA]</scope>
    <source>
        <strain evidence="5">dk512</strain>
    </source>
</reference>
<proteinExistence type="predicted"/>
<dbReference type="CDD" id="cd06533">
    <property type="entry name" value="Glyco_transf_WecG_TagA"/>
    <property type="match status" value="1"/>
</dbReference>
<dbReference type="PANTHER" id="PTHR34136:SF1">
    <property type="entry name" value="UDP-N-ACETYL-D-MANNOSAMINURONIC ACID TRANSFERASE"/>
    <property type="match status" value="1"/>
</dbReference>
<keyword evidence="1" id="KW-0328">Glycosyltransferase</keyword>
<sequence>MTLHKPTPAATKRQRASEAVPAPATAPATGHSHRLDDVPSIDIAACPVHVTDEAGALRVITDAASRPHPAPLAVSSINLDHVHHFGDGRRRLGAGDVEWLHLIDGAPIAHQAQRVVHADVPRLAGSDLIVQILDDADRRHLSVAVLGGSPEVSAPLRERLARMWPGLRFTGHWTPPREEISDPARSRAVAGEIRDSGTDILIVCLGKPRQEEWIDTYGSATGAGTLLAFGAVVDFLAGRVSRAPRWVAAAGFEWMWRLMLEPRRLARRYLIEGPPAYLAVRRSHSPTRA</sequence>
<evidence type="ECO:0000313" key="4">
    <source>
        <dbReference type="EMBL" id="QBR87810.1"/>
    </source>
</evidence>
<feature type="compositionally biased region" description="Low complexity" evidence="3">
    <location>
        <begin position="19"/>
        <end position="29"/>
    </location>
</feature>
<evidence type="ECO:0000256" key="2">
    <source>
        <dbReference type="ARBA" id="ARBA00022679"/>
    </source>
</evidence>
<accession>A0ABX5SNU1</accession>
<evidence type="ECO:0000256" key="1">
    <source>
        <dbReference type="ARBA" id="ARBA00022676"/>
    </source>
</evidence>
<evidence type="ECO:0000313" key="5">
    <source>
        <dbReference type="Proteomes" id="UP000295748"/>
    </source>
</evidence>
<dbReference type="RefSeq" id="WP_135063528.1">
    <property type="nucleotide sequence ID" value="NZ_CP038266.1"/>
</dbReference>
<dbReference type="EMBL" id="CP038266">
    <property type="protein sequence ID" value="QBR87810.1"/>
    <property type="molecule type" value="Genomic_DNA"/>
</dbReference>
<keyword evidence="2" id="KW-0808">Transferase</keyword>